<dbReference type="Proteomes" id="UP000494205">
    <property type="component" value="Unassembled WGS sequence"/>
</dbReference>
<dbReference type="RefSeq" id="WP_167403474.1">
    <property type="nucleotide sequence ID" value="NZ_CADIJZ010000001.1"/>
</dbReference>
<keyword evidence="1" id="KW-1133">Transmembrane helix</keyword>
<sequence>MNGLTWIMLVLAAIIGACMFAAIGAVLFIVMLAYVSDQLTRDDDNRGDY</sequence>
<feature type="transmembrane region" description="Helical" evidence="1">
    <location>
        <begin position="6"/>
        <end position="35"/>
    </location>
</feature>
<dbReference type="AlphaFoldDB" id="A0A6J4ZP55"/>
<keyword evidence="1" id="KW-0812">Transmembrane</keyword>
<name>A0A6J4ZP55_9BURK</name>
<proteinExistence type="predicted"/>
<dbReference type="EMBL" id="CADIJZ010000001">
    <property type="protein sequence ID" value="CAB3638332.1"/>
    <property type="molecule type" value="Genomic_DNA"/>
</dbReference>
<evidence type="ECO:0000313" key="3">
    <source>
        <dbReference type="Proteomes" id="UP000494205"/>
    </source>
</evidence>
<evidence type="ECO:0000256" key="1">
    <source>
        <dbReference type="SAM" id="Phobius"/>
    </source>
</evidence>
<evidence type="ECO:0000313" key="2">
    <source>
        <dbReference type="EMBL" id="CAB3638332.1"/>
    </source>
</evidence>
<accession>A0A6J4ZP55</accession>
<organism evidence="2 3">
    <name type="scientific">Paraburkholderia rhynchosiae</name>
    <dbReference type="NCBI Taxonomy" id="487049"/>
    <lineage>
        <taxon>Bacteria</taxon>
        <taxon>Pseudomonadati</taxon>
        <taxon>Pseudomonadota</taxon>
        <taxon>Betaproteobacteria</taxon>
        <taxon>Burkholderiales</taxon>
        <taxon>Burkholderiaceae</taxon>
        <taxon>Paraburkholderia</taxon>
    </lineage>
</organism>
<gene>
    <name evidence="2" type="ORF">LMG27174_00306</name>
</gene>
<reference evidence="2 3" key="1">
    <citation type="submission" date="2020-04" db="EMBL/GenBank/DDBJ databases">
        <authorList>
            <person name="De Canck E."/>
        </authorList>
    </citation>
    <scope>NUCLEOTIDE SEQUENCE [LARGE SCALE GENOMIC DNA]</scope>
    <source>
        <strain evidence="2 3">LMG 27174</strain>
    </source>
</reference>
<keyword evidence="1" id="KW-0472">Membrane</keyword>
<protein>
    <submittedName>
        <fullName evidence="2">Uncharacterized protein</fullName>
    </submittedName>
</protein>